<evidence type="ECO:0000313" key="2">
    <source>
        <dbReference type="Proteomes" id="UP001329430"/>
    </source>
</evidence>
<gene>
    <name evidence="1" type="ORF">RI129_010090</name>
</gene>
<protein>
    <submittedName>
        <fullName evidence="1">Uncharacterized protein</fullName>
    </submittedName>
</protein>
<accession>A0AAN7ZJH3</accession>
<dbReference type="EMBL" id="JAVRBK010000007">
    <property type="protein sequence ID" value="KAK5641543.1"/>
    <property type="molecule type" value="Genomic_DNA"/>
</dbReference>
<comment type="caution">
    <text evidence="1">The sequence shown here is derived from an EMBL/GenBank/DDBJ whole genome shotgun (WGS) entry which is preliminary data.</text>
</comment>
<organism evidence="1 2">
    <name type="scientific">Pyrocoelia pectoralis</name>
    <dbReference type="NCBI Taxonomy" id="417401"/>
    <lineage>
        <taxon>Eukaryota</taxon>
        <taxon>Metazoa</taxon>
        <taxon>Ecdysozoa</taxon>
        <taxon>Arthropoda</taxon>
        <taxon>Hexapoda</taxon>
        <taxon>Insecta</taxon>
        <taxon>Pterygota</taxon>
        <taxon>Neoptera</taxon>
        <taxon>Endopterygota</taxon>
        <taxon>Coleoptera</taxon>
        <taxon>Polyphaga</taxon>
        <taxon>Elateriformia</taxon>
        <taxon>Elateroidea</taxon>
        <taxon>Lampyridae</taxon>
        <taxon>Lampyrinae</taxon>
        <taxon>Pyrocoelia</taxon>
    </lineage>
</organism>
<dbReference type="PANTHER" id="PTHR33053:SF25">
    <property type="entry name" value="TRANSPOSASE DOMAIN-CONTAINING PROTEIN"/>
    <property type="match status" value="1"/>
</dbReference>
<reference evidence="1 2" key="1">
    <citation type="journal article" date="2024" name="Insects">
        <title>An Improved Chromosome-Level Genome Assembly of the Firefly Pyrocoelia pectoralis.</title>
        <authorList>
            <person name="Fu X."/>
            <person name="Meyer-Rochow V.B."/>
            <person name="Ballantyne L."/>
            <person name="Zhu X."/>
        </authorList>
    </citation>
    <scope>NUCLEOTIDE SEQUENCE [LARGE SCALE GENOMIC DNA]</scope>
    <source>
        <strain evidence="1">XCY_ONT2</strain>
    </source>
</reference>
<dbReference type="Proteomes" id="UP001329430">
    <property type="component" value="Chromosome 7"/>
</dbReference>
<evidence type="ECO:0000313" key="1">
    <source>
        <dbReference type="EMBL" id="KAK5641543.1"/>
    </source>
</evidence>
<proteinExistence type="predicted"/>
<keyword evidence="2" id="KW-1185">Reference proteome</keyword>
<dbReference type="AlphaFoldDB" id="A0AAN7ZJH3"/>
<sequence>MVTKRHYRRVLRHNINVQEKSALLNTQCKSTFDARAPGVATVKNQQGTAVDNRNDVETVMEFEASVMENVFVIDRLNDFDTVSELRNKCETPVQNTPLNFTPEFDKPNCNEINNKIANWVVKYYISKNAVDELLNILKHVIPTLPKHYKTLLKTPKPDMFHYKAVKPGRYVHYGIEKGIVQNLTKTTIDCINNFVKLNICIDGLPISKSSRAQFWPIIVSTSNLQCKDPFAVGIYYGEQKPENVNDFMEDFTTEMLNLQDVGFSYNGLNYKVLINAIICDSPAKSFLLQIKGHNAYSSCTKCCVEGDYMDNRMTFLETNAALRTNEKFRQRVYEDYHKGTSILEKLDVDLVGDVVLDYMHLVCIGVIKKLLKLLVHGPMDVRLKLCQIDKINENIRKARTFIPTEFSRLPRGLDEIDYWKATECRLFLLYIGPAVLYGNMRKRVYKHFMSLHMAMRILCCQHLCISYNAFARNLLLYFVKNYGDIYSKKHITHNVHNLIHLPDDVLKFGSLDNISSFPYENYLHGLKMMLKCSPKPLEQISNRLHEKNLHSIQSSVKENQSRRGIRFASGVSITCDNINNCILVDGKIMFIDRIIASNYPAKASGWSLIKYTRWDTYKDFFMVFIGLKNDSNLNREDDITLTDNVTKLMIIPLIDQEYIFMPILHHFS</sequence>
<dbReference type="PANTHER" id="PTHR33053">
    <property type="entry name" value="PROTEIN, PUTATIVE-RELATED"/>
    <property type="match status" value="1"/>
</dbReference>
<name>A0AAN7ZJH3_9COLE</name>